<dbReference type="InterPro" id="IPR002539">
    <property type="entry name" value="MaoC-like_dom"/>
</dbReference>
<dbReference type="AlphaFoldDB" id="A0A504U8X3"/>
<gene>
    <name evidence="2" type="ORF">FJQ55_12675</name>
</gene>
<dbReference type="Gene3D" id="3.10.129.10">
    <property type="entry name" value="Hotdog Thioesterase"/>
    <property type="match status" value="1"/>
</dbReference>
<feature type="domain" description="MaoC-like" evidence="1">
    <location>
        <begin position="16"/>
        <end position="122"/>
    </location>
</feature>
<evidence type="ECO:0000313" key="2">
    <source>
        <dbReference type="EMBL" id="TPP11614.1"/>
    </source>
</evidence>
<evidence type="ECO:0000313" key="3">
    <source>
        <dbReference type="Proteomes" id="UP000316429"/>
    </source>
</evidence>
<dbReference type="InterPro" id="IPR029069">
    <property type="entry name" value="HotDog_dom_sf"/>
</dbReference>
<dbReference type="RefSeq" id="WP_140828354.1">
    <property type="nucleotide sequence ID" value="NZ_VFYP01000001.1"/>
</dbReference>
<dbReference type="SUPFAM" id="SSF54637">
    <property type="entry name" value="Thioesterase/thiol ester dehydrase-isomerase"/>
    <property type="match status" value="1"/>
</dbReference>
<proteinExistence type="predicted"/>
<keyword evidence="3" id="KW-1185">Reference proteome</keyword>
<protein>
    <submittedName>
        <fullName evidence="2">MaoC family dehydratase</fullName>
    </submittedName>
</protein>
<organism evidence="2 3">
    <name type="scientific">Rhizobium glycinendophyticum</name>
    <dbReference type="NCBI Taxonomy" id="2589807"/>
    <lineage>
        <taxon>Bacteria</taxon>
        <taxon>Pseudomonadati</taxon>
        <taxon>Pseudomonadota</taxon>
        <taxon>Alphaproteobacteria</taxon>
        <taxon>Hyphomicrobiales</taxon>
        <taxon>Rhizobiaceae</taxon>
        <taxon>Rhizobium/Agrobacterium group</taxon>
        <taxon>Rhizobium</taxon>
    </lineage>
</organism>
<dbReference type="Pfam" id="PF01575">
    <property type="entry name" value="MaoC_dehydratas"/>
    <property type="match status" value="1"/>
</dbReference>
<sequence length="162" mass="18177">MRMLDLYTAGTRLELGSVTFTADDIVRFAEKFDPQPFHVDAEAAKSYVFGALCASGWHTCANWMKSFIAFWGHETKRLTADGIAPPKLGPSPGFSDLQWLKPVYAGDTITYFMTPLESRIVQGRHRYILNSALSEGVNQHGEAVLRFKSNLIEFFPDEEQAP</sequence>
<comment type="caution">
    <text evidence="2">The sequence shown here is derived from an EMBL/GenBank/DDBJ whole genome shotgun (WGS) entry which is preliminary data.</text>
</comment>
<accession>A0A504U8X3</accession>
<dbReference type="CDD" id="cd03454">
    <property type="entry name" value="YdeM"/>
    <property type="match status" value="1"/>
</dbReference>
<dbReference type="EMBL" id="VFYP01000001">
    <property type="protein sequence ID" value="TPP11614.1"/>
    <property type="molecule type" value="Genomic_DNA"/>
</dbReference>
<name>A0A504U8X3_9HYPH</name>
<dbReference type="OrthoDB" id="9797938at2"/>
<evidence type="ECO:0000259" key="1">
    <source>
        <dbReference type="Pfam" id="PF01575"/>
    </source>
</evidence>
<dbReference type="Proteomes" id="UP000316429">
    <property type="component" value="Unassembled WGS sequence"/>
</dbReference>
<reference evidence="2 3" key="1">
    <citation type="submission" date="2019-06" db="EMBL/GenBank/DDBJ databases">
        <title>Rhizobium sp. CL12 isolated from roots of soybean.</title>
        <authorList>
            <person name="Wang C."/>
        </authorList>
    </citation>
    <scope>NUCLEOTIDE SEQUENCE [LARGE SCALE GENOMIC DNA]</scope>
    <source>
        <strain evidence="2 3">CL12</strain>
    </source>
</reference>